<dbReference type="Proteomes" id="UP000548476">
    <property type="component" value="Unassembled WGS sequence"/>
</dbReference>
<accession>A0A841FAY0</accession>
<sequence length="84" mass="9977">MSHPPYPTFNLLRPPPPEPPPSANRPELWSIQLHWWWRHTPTSIGDRECRLCCHLWPCPSWFHWDDLLHRNTGTPHPTTDLPQS</sequence>
<dbReference type="EMBL" id="JACHGT010000002">
    <property type="protein sequence ID" value="MBB6032924.1"/>
    <property type="molecule type" value="Genomic_DNA"/>
</dbReference>
<evidence type="ECO:0000256" key="1">
    <source>
        <dbReference type="SAM" id="MobiDB-lite"/>
    </source>
</evidence>
<feature type="compositionally biased region" description="Pro residues" evidence="1">
    <location>
        <begin position="1"/>
        <end position="23"/>
    </location>
</feature>
<gene>
    <name evidence="2" type="ORF">HNR73_000771</name>
</gene>
<dbReference type="RefSeq" id="WP_184785852.1">
    <property type="nucleotide sequence ID" value="NZ_BONT01000020.1"/>
</dbReference>
<evidence type="ECO:0000313" key="2">
    <source>
        <dbReference type="EMBL" id="MBB6032924.1"/>
    </source>
</evidence>
<comment type="caution">
    <text evidence="2">The sequence shown here is derived from an EMBL/GenBank/DDBJ whole genome shotgun (WGS) entry which is preliminary data.</text>
</comment>
<reference evidence="2 3" key="1">
    <citation type="submission" date="2020-08" db="EMBL/GenBank/DDBJ databases">
        <title>Genomic Encyclopedia of Type Strains, Phase IV (KMG-IV): sequencing the most valuable type-strain genomes for metagenomic binning, comparative biology and taxonomic classification.</title>
        <authorList>
            <person name="Goeker M."/>
        </authorList>
    </citation>
    <scope>NUCLEOTIDE SEQUENCE [LARGE SCALE GENOMIC DNA]</scope>
    <source>
        <strain evidence="2 3">YIM 65646</strain>
    </source>
</reference>
<keyword evidence="3" id="KW-1185">Reference proteome</keyword>
<protein>
    <submittedName>
        <fullName evidence="2">Uncharacterized protein</fullName>
    </submittedName>
</protein>
<dbReference type="AlphaFoldDB" id="A0A841FAY0"/>
<organism evidence="2 3">
    <name type="scientific">Phytomonospora endophytica</name>
    <dbReference type="NCBI Taxonomy" id="714109"/>
    <lineage>
        <taxon>Bacteria</taxon>
        <taxon>Bacillati</taxon>
        <taxon>Actinomycetota</taxon>
        <taxon>Actinomycetes</taxon>
        <taxon>Micromonosporales</taxon>
        <taxon>Micromonosporaceae</taxon>
        <taxon>Phytomonospora</taxon>
    </lineage>
</organism>
<evidence type="ECO:0000313" key="3">
    <source>
        <dbReference type="Proteomes" id="UP000548476"/>
    </source>
</evidence>
<proteinExistence type="predicted"/>
<name>A0A841FAY0_9ACTN</name>
<feature type="region of interest" description="Disordered" evidence="1">
    <location>
        <begin position="1"/>
        <end position="24"/>
    </location>
</feature>